<dbReference type="Proteomes" id="UP000236655">
    <property type="component" value="Chromosome"/>
</dbReference>
<dbReference type="KEGG" id="nba:CUN60_03980"/>
<dbReference type="InterPro" id="IPR015946">
    <property type="entry name" value="KH_dom-like_a/b"/>
</dbReference>
<dbReference type="RefSeq" id="WP_102950781.1">
    <property type="nucleotide sequence ID" value="NZ_CP024847.1"/>
</dbReference>
<dbReference type="EMBL" id="CP024847">
    <property type="protein sequence ID" value="AUR51482.1"/>
    <property type="molecule type" value="Genomic_DNA"/>
</dbReference>
<accession>A0A2I7N4U8</accession>
<reference evidence="4" key="1">
    <citation type="submission" date="2017-11" db="EMBL/GenBank/DDBJ databases">
        <authorList>
            <person name="Chan K.G."/>
            <person name="Lee L.S."/>
        </authorList>
    </citation>
    <scope>NUCLEOTIDE SEQUENCE [LARGE SCALE GENOMIC DNA]</scope>
    <source>
        <strain evidence="4">DSM 100970</strain>
    </source>
</reference>
<dbReference type="HAMAP" id="MF_00003">
    <property type="entry name" value="RbfA"/>
    <property type="match status" value="1"/>
</dbReference>
<comment type="function">
    <text evidence="2">One of several proteins that assist in the late maturation steps of the functional core of the 30S ribosomal subunit. Associates with free 30S ribosomal subunits (but not with 30S subunits that are part of 70S ribosomes or polysomes). Required for efficient processing of 16S rRNA. May interact with the 5'-terminal helix region of 16S rRNA.</text>
</comment>
<sequence>MVTKKTNPRSGRMADQIHKDIMQILRSRVKDPRVSWVTVNDVEVTNDYSLATIYYTVMDSNEVDNAAKALEKAKGFIRSELSKGLTTYTVPQLKFVYDKSLERGSRILSLISQVSSEFTEDDEPEDQKPD</sequence>
<dbReference type="OrthoDB" id="307788at2"/>
<name>A0A2I7N4U8_9NEIS</name>
<keyword evidence="4" id="KW-1185">Reference proteome</keyword>
<proteinExistence type="inferred from homology"/>
<dbReference type="InterPro" id="IPR000238">
    <property type="entry name" value="RbfA"/>
</dbReference>
<evidence type="ECO:0000256" key="2">
    <source>
        <dbReference type="HAMAP-Rule" id="MF_00003"/>
    </source>
</evidence>
<gene>
    <name evidence="2" type="primary">rbfA</name>
    <name evidence="3" type="ORF">CUN60_03980</name>
</gene>
<dbReference type="InterPro" id="IPR023799">
    <property type="entry name" value="RbfA_dom_sf"/>
</dbReference>
<protein>
    <recommendedName>
        <fullName evidence="2">Ribosome-binding factor A</fullName>
    </recommendedName>
</protein>
<dbReference type="AlphaFoldDB" id="A0A2I7N4U8"/>
<dbReference type="NCBIfam" id="TIGR00082">
    <property type="entry name" value="rbfA"/>
    <property type="match status" value="1"/>
</dbReference>
<comment type="subunit">
    <text evidence="2">Monomer. Binds 30S ribosomal subunits, but not 50S ribosomal subunits or 70S ribosomes.</text>
</comment>
<dbReference type="GO" id="GO:0030490">
    <property type="term" value="P:maturation of SSU-rRNA"/>
    <property type="evidence" value="ECO:0007669"/>
    <property type="project" value="UniProtKB-UniRule"/>
</dbReference>
<evidence type="ECO:0000313" key="3">
    <source>
        <dbReference type="EMBL" id="AUR51482.1"/>
    </source>
</evidence>
<evidence type="ECO:0000256" key="1">
    <source>
        <dbReference type="ARBA" id="ARBA00022517"/>
    </source>
</evidence>
<dbReference type="GO" id="GO:0005829">
    <property type="term" value="C:cytosol"/>
    <property type="evidence" value="ECO:0007669"/>
    <property type="project" value="TreeGrafter"/>
</dbReference>
<dbReference type="GO" id="GO:0043024">
    <property type="term" value="F:ribosomal small subunit binding"/>
    <property type="evidence" value="ECO:0007669"/>
    <property type="project" value="TreeGrafter"/>
</dbReference>
<comment type="subcellular location">
    <subcellularLocation>
        <location evidence="2">Cytoplasm</location>
    </subcellularLocation>
</comment>
<dbReference type="Pfam" id="PF02033">
    <property type="entry name" value="RBFA"/>
    <property type="match status" value="1"/>
</dbReference>
<organism evidence="3 4">
    <name type="scientific">Aquella oligotrophica</name>
    <dbReference type="NCBI Taxonomy" id="2067065"/>
    <lineage>
        <taxon>Bacteria</taxon>
        <taxon>Pseudomonadati</taxon>
        <taxon>Pseudomonadota</taxon>
        <taxon>Betaproteobacteria</taxon>
        <taxon>Neisseriales</taxon>
        <taxon>Neisseriaceae</taxon>
        <taxon>Aquella</taxon>
    </lineage>
</organism>
<dbReference type="PANTHER" id="PTHR33515">
    <property type="entry name" value="RIBOSOME-BINDING FACTOR A, CHLOROPLASTIC-RELATED"/>
    <property type="match status" value="1"/>
</dbReference>
<evidence type="ECO:0000313" key="4">
    <source>
        <dbReference type="Proteomes" id="UP000236655"/>
    </source>
</evidence>
<dbReference type="SUPFAM" id="SSF89919">
    <property type="entry name" value="Ribosome-binding factor A, RbfA"/>
    <property type="match status" value="1"/>
</dbReference>
<keyword evidence="1 2" id="KW-0690">Ribosome biogenesis</keyword>
<comment type="similarity">
    <text evidence="2">Belongs to the RbfA family.</text>
</comment>
<keyword evidence="2" id="KW-0963">Cytoplasm</keyword>
<dbReference type="PANTHER" id="PTHR33515:SF1">
    <property type="entry name" value="RIBOSOME-BINDING FACTOR A, CHLOROPLASTIC-RELATED"/>
    <property type="match status" value="1"/>
</dbReference>
<dbReference type="Gene3D" id="3.30.300.20">
    <property type="match status" value="1"/>
</dbReference>